<accession>A0A1V5ZPJ3</accession>
<organism evidence="1">
    <name type="scientific">candidate division CPR1 bacterium ADurb.Bin160</name>
    <dbReference type="NCBI Taxonomy" id="1852826"/>
    <lineage>
        <taxon>Bacteria</taxon>
        <taxon>candidate division CPR1</taxon>
    </lineage>
</organism>
<comment type="caution">
    <text evidence="1">The sequence shown here is derived from an EMBL/GenBank/DDBJ whole genome shotgun (WGS) entry which is preliminary data.</text>
</comment>
<evidence type="ECO:0000313" key="1">
    <source>
        <dbReference type="EMBL" id="OQB42163.1"/>
    </source>
</evidence>
<gene>
    <name evidence="1" type="ORF">BWY04_00384</name>
</gene>
<dbReference type="Proteomes" id="UP000485621">
    <property type="component" value="Unassembled WGS sequence"/>
</dbReference>
<proteinExistence type="predicted"/>
<dbReference type="EMBL" id="MWDB01000005">
    <property type="protein sequence ID" value="OQB42163.1"/>
    <property type="molecule type" value="Genomic_DNA"/>
</dbReference>
<reference evidence="1" key="1">
    <citation type="submission" date="2017-02" db="EMBL/GenBank/DDBJ databases">
        <title>Delving into the versatile metabolic prowess of the omnipresent phylum Bacteroidetes.</title>
        <authorList>
            <person name="Nobu M.K."/>
            <person name="Mei R."/>
            <person name="Narihiro T."/>
            <person name="Kuroda K."/>
            <person name="Liu W.-T."/>
        </authorList>
    </citation>
    <scope>NUCLEOTIDE SEQUENCE</scope>
    <source>
        <strain evidence="1">ADurb.Bin160</strain>
    </source>
</reference>
<dbReference type="AlphaFoldDB" id="A0A1V5ZPJ3"/>
<name>A0A1V5ZPJ3_9BACT</name>
<sequence>MPLSTKYIDQIGKICQIKSWFEKRQKLVLSIFLINMQKKISMHIIKCKQFVLMELVFS</sequence>
<protein>
    <submittedName>
        <fullName evidence="1">Uncharacterized protein</fullName>
    </submittedName>
</protein>